<organism evidence="1 2">
    <name type="scientific">Calderihabitans maritimus</name>
    <dbReference type="NCBI Taxonomy" id="1246530"/>
    <lineage>
        <taxon>Bacteria</taxon>
        <taxon>Bacillati</taxon>
        <taxon>Bacillota</taxon>
        <taxon>Clostridia</taxon>
        <taxon>Neomoorellales</taxon>
        <taxon>Calderihabitantaceae</taxon>
        <taxon>Calderihabitans</taxon>
    </lineage>
</organism>
<comment type="caution">
    <text evidence="1">The sequence shown here is derived from an EMBL/GenBank/DDBJ whole genome shotgun (WGS) entry which is preliminary data.</text>
</comment>
<evidence type="ECO:0000313" key="2">
    <source>
        <dbReference type="Proteomes" id="UP000197032"/>
    </source>
</evidence>
<name>A0A1Z5HS94_9FIRM</name>
<accession>A0A1Z5HS94</accession>
<protein>
    <submittedName>
        <fullName evidence="1">Uncharacterized protein</fullName>
    </submittedName>
</protein>
<sequence length="51" mass="6174">MAAEAVSKRPRRSEKWSFHSCCLERLFRKRIMLIRFTRSPKISKEMTCSQR</sequence>
<gene>
    <name evidence="1" type="ORF">KKC1_13590</name>
</gene>
<dbReference type="EMBL" id="BDGJ01000060">
    <property type="protein sequence ID" value="GAW92201.1"/>
    <property type="molecule type" value="Genomic_DNA"/>
</dbReference>
<keyword evidence="2" id="KW-1185">Reference proteome</keyword>
<proteinExistence type="predicted"/>
<dbReference type="AlphaFoldDB" id="A0A1Z5HS94"/>
<dbReference type="Proteomes" id="UP000197032">
    <property type="component" value="Unassembled WGS sequence"/>
</dbReference>
<reference evidence="2" key="1">
    <citation type="journal article" date="2017" name="Appl. Environ. Microbiol.">
        <title>Genomic analysis of Calderihabitans maritimus KKC1, a thermophilic hydrogenogenic carboxydotrophic bacterium isolated from marine sediment.</title>
        <authorList>
            <person name="Omae K."/>
            <person name="Yoneda Y."/>
            <person name="Fukuyama Y."/>
            <person name="Yoshida T."/>
            <person name="Sako Y."/>
        </authorList>
    </citation>
    <scope>NUCLEOTIDE SEQUENCE [LARGE SCALE GENOMIC DNA]</scope>
    <source>
        <strain evidence="2">KKC1</strain>
    </source>
</reference>
<evidence type="ECO:0000313" key="1">
    <source>
        <dbReference type="EMBL" id="GAW92201.1"/>
    </source>
</evidence>